<keyword evidence="1" id="KW-0472">Membrane</keyword>
<dbReference type="EMBL" id="JAJLJH010000002">
    <property type="protein sequence ID" value="MCK9686522.1"/>
    <property type="molecule type" value="Genomic_DNA"/>
</dbReference>
<comment type="caution">
    <text evidence="2">The sequence shown here is derived from an EMBL/GenBank/DDBJ whole genome shotgun (WGS) entry which is preliminary data.</text>
</comment>
<reference evidence="2" key="1">
    <citation type="submission" date="2021-11" db="EMBL/GenBank/DDBJ databases">
        <title>BS-T2-15 a new species belonging to the Comamonadaceae family isolated from the soil of a French oak forest.</title>
        <authorList>
            <person name="Mieszkin S."/>
            <person name="Alain K."/>
        </authorList>
    </citation>
    <scope>NUCLEOTIDE SEQUENCE</scope>
    <source>
        <strain evidence="2">BS-T2-15</strain>
    </source>
</reference>
<keyword evidence="1" id="KW-0812">Transmembrane</keyword>
<evidence type="ECO:0000313" key="3">
    <source>
        <dbReference type="Proteomes" id="UP001139353"/>
    </source>
</evidence>
<evidence type="ECO:0000313" key="2">
    <source>
        <dbReference type="EMBL" id="MCK9686522.1"/>
    </source>
</evidence>
<feature type="transmembrane region" description="Helical" evidence="1">
    <location>
        <begin position="42"/>
        <end position="63"/>
    </location>
</feature>
<dbReference type="Proteomes" id="UP001139353">
    <property type="component" value="Unassembled WGS sequence"/>
</dbReference>
<protein>
    <submittedName>
        <fullName evidence="2">Uncharacterized protein</fullName>
    </submittedName>
</protein>
<dbReference type="AlphaFoldDB" id="A0A9X2BZN4"/>
<keyword evidence="3" id="KW-1185">Reference proteome</keyword>
<proteinExistence type="predicted"/>
<feature type="transmembrane region" description="Helical" evidence="1">
    <location>
        <begin position="12"/>
        <end position="30"/>
    </location>
</feature>
<name>A0A9X2BZN4_9BURK</name>
<sequence length="143" mass="15387">MTQTRYSAVPPYARDVVPAVGLALFAYRAASPALSGSHPMTITGWILTALFCAGSLLMLSLAARAQWVRVEGDDLTSWTGLRPWHKERRPLSTVWVAAPVAHGTAIRFADGVTWRVPGSYRGGEALGRWVIGNGIRSETGPAV</sequence>
<organism evidence="2 3">
    <name type="scientific">Scleromatobacter humisilvae</name>
    <dbReference type="NCBI Taxonomy" id="2897159"/>
    <lineage>
        <taxon>Bacteria</taxon>
        <taxon>Pseudomonadati</taxon>
        <taxon>Pseudomonadota</taxon>
        <taxon>Betaproteobacteria</taxon>
        <taxon>Burkholderiales</taxon>
        <taxon>Sphaerotilaceae</taxon>
        <taxon>Scleromatobacter</taxon>
    </lineage>
</organism>
<dbReference type="RefSeq" id="WP_275682545.1">
    <property type="nucleotide sequence ID" value="NZ_JAJLJH010000002.1"/>
</dbReference>
<keyword evidence="1" id="KW-1133">Transmembrane helix</keyword>
<gene>
    <name evidence="2" type="ORF">LPC04_12470</name>
</gene>
<evidence type="ECO:0000256" key="1">
    <source>
        <dbReference type="SAM" id="Phobius"/>
    </source>
</evidence>
<accession>A0A9X2BZN4</accession>